<reference evidence="2 3" key="1">
    <citation type="submission" date="2019-04" db="EMBL/GenBank/DDBJ databases">
        <title>genome sequence of strain W3.</title>
        <authorList>
            <person name="Gao J."/>
            <person name="Sun J."/>
        </authorList>
    </citation>
    <scope>NUCLEOTIDE SEQUENCE [LARGE SCALE GENOMIC DNA]</scope>
    <source>
        <strain evidence="2 3">W3</strain>
    </source>
</reference>
<feature type="compositionally biased region" description="Basic and acidic residues" evidence="1">
    <location>
        <begin position="9"/>
        <end position="31"/>
    </location>
</feature>
<organism evidence="2 3">
    <name type="scientific">Rhizobium rosettiformans W3</name>
    <dbReference type="NCBI Taxonomy" id="538378"/>
    <lineage>
        <taxon>Bacteria</taxon>
        <taxon>Pseudomonadati</taxon>
        <taxon>Pseudomonadota</taxon>
        <taxon>Alphaproteobacteria</taxon>
        <taxon>Hyphomicrobiales</taxon>
        <taxon>Rhizobiaceae</taxon>
        <taxon>Rhizobium/Agrobacterium group</taxon>
        <taxon>Rhizobium</taxon>
    </lineage>
</organism>
<evidence type="ECO:0008006" key="4">
    <source>
        <dbReference type="Google" id="ProtNLM"/>
    </source>
</evidence>
<dbReference type="Proteomes" id="UP000307378">
    <property type="component" value="Unassembled WGS sequence"/>
</dbReference>
<comment type="caution">
    <text evidence="2">The sequence shown here is derived from an EMBL/GenBank/DDBJ whole genome shotgun (WGS) entry which is preliminary data.</text>
</comment>
<accession>A0A4S8Q0A4</accession>
<name>A0A4S8Q0A4_9HYPH</name>
<feature type="region of interest" description="Disordered" evidence="1">
    <location>
        <begin position="1"/>
        <end position="36"/>
    </location>
</feature>
<gene>
    <name evidence="2" type="ORF">FAA86_07880</name>
</gene>
<evidence type="ECO:0000313" key="2">
    <source>
        <dbReference type="EMBL" id="THV37497.1"/>
    </source>
</evidence>
<dbReference type="AlphaFoldDB" id="A0A4S8Q0A4"/>
<evidence type="ECO:0000313" key="3">
    <source>
        <dbReference type="Proteomes" id="UP000307378"/>
    </source>
</evidence>
<dbReference type="RefSeq" id="WP_136539554.1">
    <property type="nucleotide sequence ID" value="NZ_STGU01000003.1"/>
</dbReference>
<proteinExistence type="predicted"/>
<evidence type="ECO:0000256" key="1">
    <source>
        <dbReference type="SAM" id="MobiDB-lite"/>
    </source>
</evidence>
<dbReference type="EMBL" id="STGU01000003">
    <property type="protein sequence ID" value="THV37497.1"/>
    <property type="molecule type" value="Genomic_DNA"/>
</dbReference>
<sequence length="87" mass="10077">MSSASQTTNHDEIRRWIEDRQGTPSRVKDSGEGGILRVDFGEPEEALVPIEWDEFFRIFEKSDLAFLHQDKTEDGKLSRFSKFVSRS</sequence>
<protein>
    <recommendedName>
        <fullName evidence="4">1,4-alpha-glucan branching enzyme</fullName>
    </recommendedName>
</protein>